<dbReference type="SUPFAM" id="SSF54928">
    <property type="entry name" value="RNA-binding domain, RBD"/>
    <property type="match status" value="1"/>
</dbReference>
<dbReference type="Gene3D" id="3.30.70.330">
    <property type="match status" value="2"/>
</dbReference>
<feature type="compositionally biased region" description="Basic and acidic residues" evidence="3">
    <location>
        <begin position="327"/>
        <end position="348"/>
    </location>
</feature>
<dbReference type="Proteomes" id="UP000054266">
    <property type="component" value="Unassembled WGS sequence"/>
</dbReference>
<keyword evidence="1 2" id="KW-0694">RNA-binding</keyword>
<accession>A0A0D2CWS0</accession>
<sequence>MSVTGLETKATQLKSRKRDPTEAELEIDVDAPEPPSKKALRKAKKAKLSNISTSPVAKKESGNPAPGKDEFEGKNKRSEHGIWIGNLSFGTTKEDLLRFLTIGSTNALQPDQITRVHLPLGPPKFGKPQNKGFAYVDFCDQKCVDTALESSESMLGGRRVLIKDAKNFEGRPEQKNDKDGKSTHPPSRRIFVGNLDFSTTVEDLEAHFDVCGTITSTHMATFEDSGKCKGYAWVEFEQVASAEKAVRGWVETDGEAEDSAPKSRSGNSRIWVNKIHGRKLRMEYAEDKSVRYEKRFGKNAKNATPRQEQSTAQPGIVEVDGDGDGDEISRVVSDTKAKKPKPEGKYSEETVQKLTGAIVESRGQRTLFE</sequence>
<dbReference type="EMBL" id="KN846958">
    <property type="protein sequence ID" value="KIW69621.1"/>
    <property type="molecule type" value="Genomic_DNA"/>
</dbReference>
<dbReference type="GO" id="GO:0005730">
    <property type="term" value="C:nucleolus"/>
    <property type="evidence" value="ECO:0007669"/>
    <property type="project" value="TreeGrafter"/>
</dbReference>
<dbReference type="InterPro" id="IPR012677">
    <property type="entry name" value="Nucleotide-bd_a/b_plait_sf"/>
</dbReference>
<name>A0A0D2CWS0_9EURO</name>
<gene>
    <name evidence="5" type="ORF">PV04_05489</name>
</gene>
<dbReference type="SMART" id="SM00360">
    <property type="entry name" value="RRM"/>
    <property type="match status" value="2"/>
</dbReference>
<reference evidence="5 6" key="1">
    <citation type="submission" date="2015-01" db="EMBL/GenBank/DDBJ databases">
        <title>The Genome Sequence of Capronia semiimmersa CBS27337.</title>
        <authorList>
            <consortium name="The Broad Institute Genomics Platform"/>
            <person name="Cuomo C."/>
            <person name="de Hoog S."/>
            <person name="Gorbushina A."/>
            <person name="Stielow B."/>
            <person name="Teixiera M."/>
            <person name="Abouelleil A."/>
            <person name="Chapman S.B."/>
            <person name="Priest M."/>
            <person name="Young S.K."/>
            <person name="Wortman J."/>
            <person name="Nusbaum C."/>
            <person name="Birren B."/>
        </authorList>
    </citation>
    <scope>NUCLEOTIDE SEQUENCE [LARGE SCALE GENOMIC DNA]</scope>
    <source>
        <strain evidence="5 6">CBS 27337</strain>
    </source>
</reference>
<feature type="compositionally biased region" description="Polar residues" evidence="3">
    <location>
        <begin position="301"/>
        <end position="313"/>
    </location>
</feature>
<evidence type="ECO:0000313" key="6">
    <source>
        <dbReference type="Proteomes" id="UP000054266"/>
    </source>
</evidence>
<feature type="region of interest" description="Disordered" evidence="3">
    <location>
        <begin position="296"/>
        <end position="348"/>
    </location>
</feature>
<dbReference type="HOGENOM" id="CLU_027451_1_1_1"/>
<keyword evidence="6" id="KW-1185">Reference proteome</keyword>
<dbReference type="InterPro" id="IPR000504">
    <property type="entry name" value="RRM_dom"/>
</dbReference>
<feature type="compositionally biased region" description="Basic and acidic residues" evidence="3">
    <location>
        <begin position="57"/>
        <end position="76"/>
    </location>
</feature>
<feature type="domain" description="RRM" evidence="4">
    <location>
        <begin position="188"/>
        <end position="287"/>
    </location>
</feature>
<feature type="compositionally biased region" description="Basic residues" evidence="3">
    <location>
        <begin position="38"/>
        <end position="47"/>
    </location>
</feature>
<dbReference type="GO" id="GO:0003723">
    <property type="term" value="F:RNA binding"/>
    <property type="evidence" value="ECO:0007669"/>
    <property type="project" value="UniProtKB-UniRule"/>
</dbReference>
<proteinExistence type="predicted"/>
<dbReference type="Pfam" id="PF00076">
    <property type="entry name" value="RRM_1"/>
    <property type="match status" value="1"/>
</dbReference>
<dbReference type="STRING" id="5601.A0A0D2CWS0"/>
<feature type="compositionally biased region" description="Basic and acidic residues" evidence="3">
    <location>
        <begin position="165"/>
        <end position="182"/>
    </location>
</feature>
<protein>
    <recommendedName>
        <fullName evidence="4">RRM domain-containing protein</fullName>
    </recommendedName>
</protein>
<feature type="compositionally biased region" description="Polar residues" evidence="3">
    <location>
        <begin position="1"/>
        <end position="13"/>
    </location>
</feature>
<dbReference type="AlphaFoldDB" id="A0A0D2CWS0"/>
<dbReference type="InterPro" id="IPR035979">
    <property type="entry name" value="RBD_domain_sf"/>
</dbReference>
<evidence type="ECO:0000256" key="3">
    <source>
        <dbReference type="SAM" id="MobiDB-lite"/>
    </source>
</evidence>
<feature type="region of interest" description="Disordered" evidence="3">
    <location>
        <begin position="165"/>
        <end position="189"/>
    </location>
</feature>
<feature type="compositionally biased region" description="Acidic residues" evidence="3">
    <location>
        <begin position="22"/>
        <end position="31"/>
    </location>
</feature>
<evidence type="ECO:0000256" key="1">
    <source>
        <dbReference type="ARBA" id="ARBA00022884"/>
    </source>
</evidence>
<dbReference type="PANTHER" id="PTHR23236:SF95">
    <property type="entry name" value="NUCLEOLAR PROTEIN 13"/>
    <property type="match status" value="1"/>
</dbReference>
<evidence type="ECO:0000259" key="4">
    <source>
        <dbReference type="PROSITE" id="PS50102"/>
    </source>
</evidence>
<feature type="domain" description="RRM" evidence="4">
    <location>
        <begin position="80"/>
        <end position="167"/>
    </location>
</feature>
<organism evidence="5 6">
    <name type="scientific">Phialophora macrospora</name>
    <dbReference type="NCBI Taxonomy" id="1851006"/>
    <lineage>
        <taxon>Eukaryota</taxon>
        <taxon>Fungi</taxon>
        <taxon>Dikarya</taxon>
        <taxon>Ascomycota</taxon>
        <taxon>Pezizomycotina</taxon>
        <taxon>Eurotiomycetes</taxon>
        <taxon>Chaetothyriomycetidae</taxon>
        <taxon>Chaetothyriales</taxon>
        <taxon>Herpotrichiellaceae</taxon>
        <taxon>Phialophora</taxon>
    </lineage>
</organism>
<evidence type="ECO:0000256" key="2">
    <source>
        <dbReference type="PROSITE-ProRule" id="PRU00176"/>
    </source>
</evidence>
<dbReference type="PANTHER" id="PTHR23236">
    <property type="entry name" value="EUKARYOTIC TRANSLATION INITIATION FACTOR 4B/4H"/>
    <property type="match status" value="1"/>
</dbReference>
<evidence type="ECO:0000313" key="5">
    <source>
        <dbReference type="EMBL" id="KIW69621.1"/>
    </source>
</evidence>
<dbReference type="PROSITE" id="PS50102">
    <property type="entry name" value="RRM"/>
    <property type="match status" value="2"/>
</dbReference>
<feature type="region of interest" description="Disordered" evidence="3">
    <location>
        <begin position="1"/>
        <end position="76"/>
    </location>
</feature>